<accession>A0ABP9PN63</accession>
<dbReference type="RefSeq" id="WP_185062874.1">
    <property type="nucleotide sequence ID" value="NZ_BAABJP010000004.1"/>
</dbReference>
<dbReference type="Pfam" id="PF11578">
    <property type="entry name" value="DUF3237"/>
    <property type="match status" value="1"/>
</dbReference>
<name>A0ABP9PN63_9PSEU</name>
<keyword evidence="3" id="KW-1185">Reference proteome</keyword>
<evidence type="ECO:0000256" key="1">
    <source>
        <dbReference type="HAMAP-Rule" id="MF_00775"/>
    </source>
</evidence>
<evidence type="ECO:0000313" key="3">
    <source>
        <dbReference type="Proteomes" id="UP001428817"/>
    </source>
</evidence>
<dbReference type="Proteomes" id="UP001428817">
    <property type="component" value="Unassembled WGS sequence"/>
</dbReference>
<dbReference type="InterPro" id="IPR020915">
    <property type="entry name" value="UPF0311"/>
</dbReference>
<dbReference type="Gene3D" id="2.40.160.20">
    <property type="match status" value="1"/>
</dbReference>
<dbReference type="PANTHER" id="PTHR37315:SF1">
    <property type="entry name" value="UPF0311 PROTEIN BLR7842"/>
    <property type="match status" value="1"/>
</dbReference>
<proteinExistence type="inferred from homology"/>
<dbReference type="PANTHER" id="PTHR37315">
    <property type="entry name" value="UPF0311 PROTEIN BLR7842"/>
    <property type="match status" value="1"/>
</dbReference>
<organism evidence="2 3">
    <name type="scientific">Pseudonocardia eucalypti</name>
    <dbReference type="NCBI Taxonomy" id="648755"/>
    <lineage>
        <taxon>Bacteria</taxon>
        <taxon>Bacillati</taxon>
        <taxon>Actinomycetota</taxon>
        <taxon>Actinomycetes</taxon>
        <taxon>Pseudonocardiales</taxon>
        <taxon>Pseudonocardiaceae</taxon>
        <taxon>Pseudonocardia</taxon>
    </lineage>
</organism>
<reference evidence="3" key="1">
    <citation type="journal article" date="2019" name="Int. J. Syst. Evol. Microbiol.">
        <title>The Global Catalogue of Microorganisms (GCM) 10K type strain sequencing project: providing services to taxonomists for standard genome sequencing and annotation.</title>
        <authorList>
            <consortium name="The Broad Institute Genomics Platform"/>
            <consortium name="The Broad Institute Genome Sequencing Center for Infectious Disease"/>
            <person name="Wu L."/>
            <person name="Ma J."/>
        </authorList>
    </citation>
    <scope>NUCLEOTIDE SEQUENCE [LARGE SCALE GENOMIC DNA]</scope>
    <source>
        <strain evidence="3">JCM 18303</strain>
    </source>
</reference>
<protein>
    <recommendedName>
        <fullName evidence="1">UPF0311 protein GCM10023321_13310</fullName>
    </recommendedName>
</protein>
<comment type="caution">
    <text evidence="2">The sequence shown here is derived from an EMBL/GenBank/DDBJ whole genome shotgun (WGS) entry which is preliminary data.</text>
</comment>
<dbReference type="HAMAP" id="MF_00775">
    <property type="entry name" value="UPF0311"/>
    <property type="match status" value="1"/>
</dbReference>
<comment type="similarity">
    <text evidence="1">Belongs to the UPF0311 family.</text>
</comment>
<evidence type="ECO:0000313" key="2">
    <source>
        <dbReference type="EMBL" id="GAA5149445.1"/>
    </source>
</evidence>
<gene>
    <name evidence="2" type="ORF">GCM10023321_13310</name>
</gene>
<dbReference type="EMBL" id="BAABJP010000004">
    <property type="protein sequence ID" value="GAA5149445.1"/>
    <property type="molecule type" value="Genomic_DNA"/>
</dbReference>
<sequence length="152" mass="16352">MRLVPELTYTAQLSPPQVVGPGPYGLRQVLAVSGGKVEGERLSGTAGEGGGDWMLVGDDGFARLDVRGQFRTDDGAVIYLSYLGLFEMNDVALAAITGGASSTDYGDNYFVTTPRLECGDPRYAWVNQSVFVGQGRVRPGPTVEFRVFRVEP</sequence>